<dbReference type="PANTHER" id="PTHR43675:SF8">
    <property type="entry name" value="ARSENITE METHYLTRANSFERASE"/>
    <property type="match status" value="1"/>
</dbReference>
<evidence type="ECO:0000256" key="3">
    <source>
        <dbReference type="ARBA" id="ARBA00034487"/>
    </source>
</evidence>
<evidence type="ECO:0000313" key="11">
    <source>
        <dbReference type="EMBL" id="KAJ1720364.1"/>
    </source>
</evidence>
<keyword evidence="12" id="KW-1185">Reference proteome</keyword>
<evidence type="ECO:0000256" key="9">
    <source>
        <dbReference type="SAM" id="MobiDB-lite"/>
    </source>
</evidence>
<dbReference type="PANTHER" id="PTHR43675">
    <property type="entry name" value="ARSENITE METHYLTRANSFERASE"/>
    <property type="match status" value="1"/>
</dbReference>
<comment type="caution">
    <text evidence="11">The sequence shown here is derived from an EMBL/GenBank/DDBJ whole genome shotgun (WGS) entry which is preliminary data.</text>
</comment>
<comment type="catalytic activity">
    <reaction evidence="7">
        <text>arsenic triglutathione + 2 [thioredoxin]-dithiol + 2 S-adenosyl-L-methionine + H2O = dimethylarsinous acid + 2 [thioredoxin]-disulfide + 3 glutathione + 2 S-adenosyl-L-homocysteine + 2 H(+)</text>
        <dbReference type="Rhea" id="RHEA:69464"/>
        <dbReference type="Rhea" id="RHEA-COMP:10698"/>
        <dbReference type="Rhea" id="RHEA-COMP:10700"/>
        <dbReference type="ChEBI" id="CHEBI:15377"/>
        <dbReference type="ChEBI" id="CHEBI:15378"/>
        <dbReference type="ChEBI" id="CHEBI:23808"/>
        <dbReference type="ChEBI" id="CHEBI:29950"/>
        <dbReference type="ChEBI" id="CHEBI:50058"/>
        <dbReference type="ChEBI" id="CHEBI:57856"/>
        <dbReference type="ChEBI" id="CHEBI:57925"/>
        <dbReference type="ChEBI" id="CHEBI:59789"/>
        <dbReference type="ChEBI" id="CHEBI:183640"/>
        <dbReference type="EC" id="2.1.1.137"/>
    </reaction>
</comment>
<sequence length="423" mass="45235">MASLDNTNAQVHSSVKNYYGKVLSSTKDLKTSACTTGSKPNAVLQSIISKIPSAVNDRFYGCGNPIPLGIQGKDILDLGSGSGRDCYIAAALTGPKGSVTGVDMTDEQLEVARTSVQEYAETLGYTPKLHFLTGYIEMLGEAGVKDASIDVCISNCVVNLSPNKQMVLEGVYRALREGGEFYFSDVYADAQLPEDVRSHDVLLGECIGGALYSQEFEQMAEKVGFARPRVLAISHIEIHDAELKQLVGDVKFYSITYRLFKLPKNDKVEGPTTATYLGSIDGHAGEYVLDIDNRFETNVPMVVSSETAEAIAHSWISGFFTLKTPSANTGEPAARTPTDALMLKAYVEDQKSGGSSGCCAPKKESPSGGCCPPKKDSSSSGCCAPKKESSDSCCAPKKETHSLEILNKSNNDQCCSGPSKKCC</sequence>
<gene>
    <name evidence="11" type="ORF">LPJ53_005003</name>
</gene>
<dbReference type="AlphaFoldDB" id="A0A9W7XXP1"/>
<evidence type="ECO:0000313" key="12">
    <source>
        <dbReference type="Proteomes" id="UP001149813"/>
    </source>
</evidence>
<dbReference type="GO" id="GO:0030791">
    <property type="term" value="F:arsenite methyltransferase activity"/>
    <property type="evidence" value="ECO:0007669"/>
    <property type="project" value="UniProtKB-EC"/>
</dbReference>
<keyword evidence="2" id="KW-0949">S-adenosyl-L-methionine</keyword>
<dbReference type="InterPro" id="IPR025714">
    <property type="entry name" value="Methyltranfer_dom"/>
</dbReference>
<dbReference type="Gene3D" id="3.40.5.100">
    <property type="match status" value="1"/>
</dbReference>
<dbReference type="Gene3D" id="3.40.50.150">
    <property type="entry name" value="Vaccinia Virus protein VP39"/>
    <property type="match status" value="1"/>
</dbReference>
<evidence type="ECO:0000256" key="8">
    <source>
        <dbReference type="ARBA" id="ARBA00048428"/>
    </source>
</evidence>
<dbReference type="CDD" id="cd02440">
    <property type="entry name" value="AdoMet_MTases"/>
    <property type="match status" value="1"/>
</dbReference>
<evidence type="ECO:0000256" key="4">
    <source>
        <dbReference type="ARBA" id="ARBA00034521"/>
    </source>
</evidence>
<dbReference type="Proteomes" id="UP001149813">
    <property type="component" value="Unassembled WGS sequence"/>
</dbReference>
<comment type="catalytic activity">
    <reaction evidence="6">
        <text>arsenic triglutathione + [thioredoxin]-dithiol + S-adenosyl-L-methionine + 2 H2O = methylarsonous acid + [thioredoxin]-disulfide + 3 glutathione + S-adenosyl-L-homocysteine + H(+)</text>
        <dbReference type="Rhea" id="RHEA:69460"/>
        <dbReference type="Rhea" id="RHEA-COMP:10698"/>
        <dbReference type="Rhea" id="RHEA-COMP:10700"/>
        <dbReference type="ChEBI" id="CHEBI:15377"/>
        <dbReference type="ChEBI" id="CHEBI:15378"/>
        <dbReference type="ChEBI" id="CHEBI:17826"/>
        <dbReference type="ChEBI" id="CHEBI:29950"/>
        <dbReference type="ChEBI" id="CHEBI:50058"/>
        <dbReference type="ChEBI" id="CHEBI:57856"/>
        <dbReference type="ChEBI" id="CHEBI:57925"/>
        <dbReference type="ChEBI" id="CHEBI:59789"/>
        <dbReference type="ChEBI" id="CHEBI:183640"/>
        <dbReference type="EC" id="2.1.1.137"/>
    </reaction>
</comment>
<dbReference type="Pfam" id="PF13847">
    <property type="entry name" value="Methyltransf_31"/>
    <property type="match status" value="1"/>
</dbReference>
<evidence type="ECO:0000259" key="10">
    <source>
        <dbReference type="Pfam" id="PF13847"/>
    </source>
</evidence>
<dbReference type="InterPro" id="IPR026669">
    <property type="entry name" value="Arsenite_MeTrfase-like"/>
</dbReference>
<proteinExistence type="inferred from homology"/>
<name>A0A9W7XXP1_9FUNG</name>
<reference evidence="11" key="1">
    <citation type="submission" date="2022-07" db="EMBL/GenBank/DDBJ databases">
        <title>Phylogenomic reconstructions and comparative analyses of Kickxellomycotina fungi.</title>
        <authorList>
            <person name="Reynolds N.K."/>
            <person name="Stajich J.E."/>
            <person name="Barry K."/>
            <person name="Grigoriev I.V."/>
            <person name="Crous P."/>
            <person name="Smith M.E."/>
        </authorList>
    </citation>
    <scope>NUCLEOTIDE SEQUENCE</scope>
    <source>
        <strain evidence="11">NBRC 32514</strain>
    </source>
</reference>
<evidence type="ECO:0000256" key="5">
    <source>
        <dbReference type="ARBA" id="ARBA00034545"/>
    </source>
</evidence>
<dbReference type="EC" id="2.1.1.137" evidence="4"/>
<keyword evidence="1" id="KW-0808">Transferase</keyword>
<accession>A0A9W7XXP1</accession>
<dbReference type="SUPFAM" id="SSF53335">
    <property type="entry name" value="S-adenosyl-L-methionine-dependent methyltransferases"/>
    <property type="match status" value="1"/>
</dbReference>
<evidence type="ECO:0000256" key="1">
    <source>
        <dbReference type="ARBA" id="ARBA00022679"/>
    </source>
</evidence>
<feature type="domain" description="Methyltransferase" evidence="10">
    <location>
        <begin position="72"/>
        <end position="223"/>
    </location>
</feature>
<evidence type="ECO:0000256" key="7">
    <source>
        <dbReference type="ARBA" id="ARBA00047943"/>
    </source>
</evidence>
<organism evidence="11 12">
    <name type="scientific">Coemansia erecta</name>
    <dbReference type="NCBI Taxonomy" id="147472"/>
    <lineage>
        <taxon>Eukaryota</taxon>
        <taxon>Fungi</taxon>
        <taxon>Fungi incertae sedis</taxon>
        <taxon>Zoopagomycota</taxon>
        <taxon>Kickxellomycotina</taxon>
        <taxon>Kickxellomycetes</taxon>
        <taxon>Kickxellales</taxon>
        <taxon>Kickxellaceae</taxon>
        <taxon>Coemansia</taxon>
    </lineage>
</organism>
<dbReference type="OrthoDB" id="8300214at2759"/>
<comment type="catalytic activity">
    <reaction evidence="8">
        <text>arsenic triglutathione + 3 [thioredoxin]-dithiol + 3 S-adenosyl-L-methionine = trimethylarsine + 3 [thioredoxin]-disulfide + 3 glutathione + 3 S-adenosyl-L-homocysteine + 3 H(+)</text>
        <dbReference type="Rhea" id="RHEA:69432"/>
        <dbReference type="Rhea" id="RHEA-COMP:10698"/>
        <dbReference type="Rhea" id="RHEA-COMP:10700"/>
        <dbReference type="ChEBI" id="CHEBI:15378"/>
        <dbReference type="ChEBI" id="CHEBI:27130"/>
        <dbReference type="ChEBI" id="CHEBI:29950"/>
        <dbReference type="ChEBI" id="CHEBI:50058"/>
        <dbReference type="ChEBI" id="CHEBI:57856"/>
        <dbReference type="ChEBI" id="CHEBI:57925"/>
        <dbReference type="ChEBI" id="CHEBI:59789"/>
        <dbReference type="ChEBI" id="CHEBI:183640"/>
        <dbReference type="EC" id="2.1.1.137"/>
    </reaction>
</comment>
<feature type="region of interest" description="Disordered" evidence="9">
    <location>
        <begin position="364"/>
        <end position="396"/>
    </location>
</feature>
<comment type="similarity">
    <text evidence="3">Belongs to the methyltransferase superfamily. Arsenite methyltransferase family.</text>
</comment>
<dbReference type="EMBL" id="JANBOJ010000267">
    <property type="protein sequence ID" value="KAJ1720364.1"/>
    <property type="molecule type" value="Genomic_DNA"/>
</dbReference>
<evidence type="ECO:0000256" key="2">
    <source>
        <dbReference type="ARBA" id="ARBA00022691"/>
    </source>
</evidence>
<dbReference type="InterPro" id="IPR029063">
    <property type="entry name" value="SAM-dependent_MTases_sf"/>
</dbReference>
<feature type="compositionally biased region" description="Basic and acidic residues" evidence="9">
    <location>
        <begin position="385"/>
        <end position="396"/>
    </location>
</feature>
<protein>
    <recommendedName>
        <fullName evidence="5">Arsenite methyltransferase</fullName>
        <ecNumber evidence="4">2.1.1.137</ecNumber>
    </recommendedName>
</protein>
<evidence type="ECO:0000256" key="6">
    <source>
        <dbReference type="ARBA" id="ARBA00047941"/>
    </source>
</evidence>